<reference evidence="2 3" key="1">
    <citation type="submission" date="2019-03" db="EMBL/GenBank/DDBJ databases">
        <title>Single cell metagenomics reveals metabolic interactions within the superorganism composed of flagellate Streblomastix strix and complex community of Bacteroidetes bacteria on its surface.</title>
        <authorList>
            <person name="Treitli S.C."/>
            <person name="Kolisko M."/>
            <person name="Husnik F."/>
            <person name="Keeling P."/>
            <person name="Hampl V."/>
        </authorList>
    </citation>
    <scope>NUCLEOTIDE SEQUENCE [LARGE SCALE GENOMIC DNA]</scope>
    <source>
        <strain evidence="2">ST1C</strain>
    </source>
</reference>
<dbReference type="AlphaFoldDB" id="A0A5J4VJ17"/>
<feature type="region of interest" description="Disordered" evidence="1">
    <location>
        <begin position="146"/>
        <end position="176"/>
    </location>
</feature>
<gene>
    <name evidence="2" type="ORF">EZS28_021894</name>
</gene>
<evidence type="ECO:0000256" key="1">
    <source>
        <dbReference type="SAM" id="MobiDB-lite"/>
    </source>
</evidence>
<proteinExistence type="predicted"/>
<sequence length="374" mass="42777">MSRQSKNLLKNISTKEVFNLFQGGSGLHRKRIIRDETSSNSSSDQENNINKQGYNQAEEGRPAIVFCRNNLQSIYETSRMELLDMWELSEGLLTVVDGRNATAFIFSTAGFAEQFVHAYQGWRIGTHILKLYIIENREEYKIQNNENDAQSKTHASRRSKMYKLRGKAGDSNDSMDMDDEDYNQLESEFLELIQENKELNTIREINLLNILSNIGDTTQEGTNVNLKQNMNEQNDSEQQGLDNYSLNKKMEQDVDQEKQIQLIDVQNIQEKQLLDEMKDKIGIKSELMDKQPETIQIDENQNEIGNNLNSDEESSNIDSIDDFDEQQLDVEAENAASELVSEMVRMLIAAGLPSECQGDSQIQTQVLNQAETYS</sequence>
<accession>A0A5J4VJ17</accession>
<comment type="caution">
    <text evidence="2">The sequence shown here is derived from an EMBL/GenBank/DDBJ whole genome shotgun (WGS) entry which is preliminary data.</text>
</comment>
<evidence type="ECO:0000313" key="2">
    <source>
        <dbReference type="EMBL" id="KAA6382582.1"/>
    </source>
</evidence>
<dbReference type="EMBL" id="SNRW01006705">
    <property type="protein sequence ID" value="KAA6382582.1"/>
    <property type="molecule type" value="Genomic_DNA"/>
</dbReference>
<evidence type="ECO:0000313" key="3">
    <source>
        <dbReference type="Proteomes" id="UP000324800"/>
    </source>
</evidence>
<organism evidence="2 3">
    <name type="scientific">Streblomastix strix</name>
    <dbReference type="NCBI Taxonomy" id="222440"/>
    <lineage>
        <taxon>Eukaryota</taxon>
        <taxon>Metamonada</taxon>
        <taxon>Preaxostyla</taxon>
        <taxon>Oxymonadida</taxon>
        <taxon>Streblomastigidae</taxon>
        <taxon>Streblomastix</taxon>
    </lineage>
</organism>
<protein>
    <submittedName>
        <fullName evidence="2">Uncharacterized protein</fullName>
    </submittedName>
</protein>
<dbReference type="Proteomes" id="UP000324800">
    <property type="component" value="Unassembled WGS sequence"/>
</dbReference>
<feature type="compositionally biased region" description="Basic residues" evidence="1">
    <location>
        <begin position="154"/>
        <end position="166"/>
    </location>
</feature>
<name>A0A5J4VJ17_9EUKA</name>